<dbReference type="PANTHER" id="PTHR11051">
    <property type="entry name" value="GLYCOSYL HYDROLASE-RELATED"/>
    <property type="match status" value="1"/>
</dbReference>
<dbReference type="GeneID" id="25313523"/>
<evidence type="ECO:0000256" key="7">
    <source>
        <dbReference type="SAM" id="SignalP"/>
    </source>
</evidence>
<dbReference type="AlphaFoldDB" id="A0A0F4Z4L6"/>
<dbReference type="EC" id="3.2.1.28" evidence="3"/>
<evidence type="ECO:0000313" key="9">
    <source>
        <dbReference type="EMBL" id="KKA24813.1"/>
    </source>
</evidence>
<dbReference type="PANTHER" id="PTHR11051:SF8">
    <property type="entry name" value="PROTEIN-GLUCOSYLGALACTOSYLHYDROXYLYSINE GLUCOSIDASE"/>
    <property type="match status" value="1"/>
</dbReference>
<dbReference type="SUPFAM" id="SSF48208">
    <property type="entry name" value="Six-hairpin glycosidases"/>
    <property type="match status" value="1"/>
</dbReference>
<comment type="similarity">
    <text evidence="2">Belongs to the glycosyl hydrolase 65 family.</text>
</comment>
<dbReference type="InterPro" id="IPR011013">
    <property type="entry name" value="Gal_mutarotase_sf_dom"/>
</dbReference>
<feature type="domain" description="F5/8 type C" evidence="8">
    <location>
        <begin position="834"/>
        <end position="1006"/>
    </location>
</feature>
<dbReference type="PROSITE" id="PS50022">
    <property type="entry name" value="FA58C_3"/>
    <property type="match status" value="1"/>
</dbReference>
<dbReference type="GO" id="GO:0030246">
    <property type="term" value="F:carbohydrate binding"/>
    <property type="evidence" value="ECO:0007669"/>
    <property type="project" value="InterPro"/>
</dbReference>
<dbReference type="SUPFAM" id="SSF74650">
    <property type="entry name" value="Galactose mutarotase-like"/>
    <property type="match status" value="1"/>
</dbReference>
<accession>A0A0F4Z4L6</accession>
<comment type="caution">
    <text evidence="9">The sequence shown here is derived from an EMBL/GenBank/DDBJ whole genome shotgun (WGS) entry which is preliminary data.</text>
</comment>
<feature type="region of interest" description="Disordered" evidence="6">
    <location>
        <begin position="915"/>
        <end position="934"/>
    </location>
</feature>
<dbReference type="Gene3D" id="1.50.10.10">
    <property type="match status" value="1"/>
</dbReference>
<dbReference type="FunFam" id="1.50.10.10:FF:000032">
    <property type="entry name" value="Vacuolar acid trehalase"/>
    <property type="match status" value="1"/>
</dbReference>
<dbReference type="Pfam" id="PF03632">
    <property type="entry name" value="Glyco_hydro_65m"/>
    <property type="match status" value="1"/>
</dbReference>
<protein>
    <recommendedName>
        <fullName evidence="3">alpha,alpha-trehalase</fullName>
        <ecNumber evidence="3">3.2.1.28</ecNumber>
    </recommendedName>
</protein>
<evidence type="ECO:0000256" key="2">
    <source>
        <dbReference type="ARBA" id="ARBA00006768"/>
    </source>
</evidence>
<dbReference type="GO" id="GO:0005993">
    <property type="term" value="P:trehalose catabolic process"/>
    <property type="evidence" value="ECO:0007669"/>
    <property type="project" value="TreeGrafter"/>
</dbReference>
<reference evidence="9 10" key="1">
    <citation type="submission" date="2015-04" db="EMBL/GenBank/DDBJ databases">
        <authorList>
            <person name="Heijne W.H."/>
            <person name="Fedorova N.D."/>
            <person name="Nierman W.C."/>
            <person name="Vollebregt A.W."/>
            <person name="Zhao Z."/>
            <person name="Wu L."/>
            <person name="Kumar M."/>
            <person name="Stam H."/>
            <person name="van den Berg M.A."/>
            <person name="Pel H.J."/>
        </authorList>
    </citation>
    <scope>NUCLEOTIDE SEQUENCE [LARGE SCALE GENOMIC DNA]</scope>
    <source>
        <strain evidence="9 10">CBS 393.64</strain>
    </source>
</reference>
<evidence type="ECO:0000256" key="3">
    <source>
        <dbReference type="ARBA" id="ARBA00012757"/>
    </source>
</evidence>
<dbReference type="STRING" id="1408163.A0A0F4Z4L6"/>
<dbReference type="Pfam" id="PF22633">
    <property type="entry name" value="F5_F8_type_C_2"/>
    <property type="match status" value="1"/>
</dbReference>
<dbReference type="InterPro" id="IPR005195">
    <property type="entry name" value="Glyco_hydro_65_M"/>
</dbReference>
<comment type="catalytic activity">
    <reaction evidence="1">
        <text>alpha,alpha-trehalose + H2O = alpha-D-glucose + beta-D-glucose</text>
        <dbReference type="Rhea" id="RHEA:32675"/>
        <dbReference type="ChEBI" id="CHEBI:15377"/>
        <dbReference type="ChEBI" id="CHEBI:15903"/>
        <dbReference type="ChEBI" id="CHEBI:16551"/>
        <dbReference type="ChEBI" id="CHEBI:17925"/>
        <dbReference type="EC" id="3.2.1.28"/>
    </reaction>
</comment>
<evidence type="ECO:0000259" key="8">
    <source>
        <dbReference type="PROSITE" id="PS50022"/>
    </source>
</evidence>
<evidence type="ECO:0000256" key="6">
    <source>
        <dbReference type="SAM" id="MobiDB-lite"/>
    </source>
</evidence>
<name>A0A0F4Z4L6_RASE3</name>
<evidence type="ECO:0000256" key="4">
    <source>
        <dbReference type="ARBA" id="ARBA00022801"/>
    </source>
</evidence>
<dbReference type="Pfam" id="PF03636">
    <property type="entry name" value="Glyco_hydro_65N"/>
    <property type="match status" value="1"/>
</dbReference>
<dbReference type="InterPro" id="IPR005196">
    <property type="entry name" value="Glyco_hydro_65_N"/>
</dbReference>
<dbReference type="InterPro" id="IPR000421">
    <property type="entry name" value="FA58C"/>
</dbReference>
<sequence>MLTHLLGAVLLAFLAGQNWDTILSRVGTAGFSPAFLQKPLGYRPGQQPSGFFPDDWVLETRTFLPNHYQTAPYVSNGYFGQSLPSEGVGYWIERDENGNYAKNSWPLDQPRATFGTIAGFWNLQARTTHVSLPENLKRGGESVISGIPDWTALVVTTSDGQCYEPGVNKSSVKAFYQSLSIRNGIVHTNVTWAPRGEEGALYQLNFTVFAHRKRVNVGVVRLDLAASEDVKVHVTDMLDGAGAVRANFADKAVEKDDNTIWTSVKPWGIGNVTAYALSSVDMDSNDHAELRRAQQSRTDATDSPWLSKNQSTVAQSWELRLKPGTSVTIYKYVGIASSDAFPRETYSTAKNAALEAKRLQWHALLDEHVQAWEESWHAADIIIPGDKQLQTSARATLFHILTNLRPGTEGAGLSDNSISVAGLASESYAGLIFWDADSWIYPSLLALQPDYAMTINNYRTRLLGQAARNAQSYGYAGVLFPWTSGRFGNCTGTGLCKDYQYHLNTDVALAHWQYFLHTRDVGWLAEKGWPILKSVADMFAAYVVRNERSGKYETLLLGEPDEFAYNKNNGAYTNAGIKKLLGEWAPAAAEILGQAIPQNWSSIAENIEIPYDDEHNIILEFSGMQGDWKVKQASVALINYPLEYRISERQAKNDLAYYSIANTPDGPAMTWSMFAISEAQLQESGCAAYTYLLRSSEPYLREPFYQFSETALDDYEADNPAFPFGLNPAFPFLTGAGGYLQVFTHGLTGLRSRLDALYLDPMLPPQMAGGVTIRGVKWQGAVFDIAIQLDKTVITRRASSAKTPEKLVTVRIGAKNPRHGDYKLAAGQSLTVPTRRPDLNQTASTAKNLAQCRMVTSSEPWVFGKYPVGAVDGSNATVWQPMTPERASITVDLGTKANVSGVRINWGASPARAFTISSSSSSSSSSDYTDDDDDDDDFTQLLHIDHVAISAPYDARDSRVVRIREGNTTTRLLPEAVEARRIRLTIEGTQGEERRQGATVAEFVVF</sequence>
<dbReference type="OrthoDB" id="200349at2759"/>
<gene>
    <name evidence="9" type="ORF">T310_1172</name>
</gene>
<feature type="chain" id="PRO_5002482453" description="alpha,alpha-trehalase" evidence="7">
    <location>
        <begin position="17"/>
        <end position="1006"/>
    </location>
</feature>
<evidence type="ECO:0000313" key="10">
    <source>
        <dbReference type="Proteomes" id="UP000053958"/>
    </source>
</evidence>
<dbReference type="SUPFAM" id="SSF49785">
    <property type="entry name" value="Galactose-binding domain-like"/>
    <property type="match status" value="1"/>
</dbReference>
<organism evidence="9 10">
    <name type="scientific">Rasamsonia emersonii (strain ATCC 16479 / CBS 393.64 / IMI 116815)</name>
    <dbReference type="NCBI Taxonomy" id="1408163"/>
    <lineage>
        <taxon>Eukaryota</taxon>
        <taxon>Fungi</taxon>
        <taxon>Dikarya</taxon>
        <taxon>Ascomycota</taxon>
        <taxon>Pezizomycotina</taxon>
        <taxon>Eurotiomycetes</taxon>
        <taxon>Eurotiomycetidae</taxon>
        <taxon>Eurotiales</taxon>
        <taxon>Trichocomaceae</taxon>
        <taxon>Rasamsonia</taxon>
    </lineage>
</organism>
<dbReference type="InterPro" id="IPR008928">
    <property type="entry name" value="6-hairpin_glycosidase_sf"/>
</dbReference>
<dbReference type="Proteomes" id="UP000053958">
    <property type="component" value="Unassembled WGS sequence"/>
</dbReference>
<dbReference type="InterPro" id="IPR037018">
    <property type="entry name" value="GH65_N"/>
</dbReference>
<dbReference type="EMBL" id="LASV01000048">
    <property type="protein sequence ID" value="KKA24813.1"/>
    <property type="molecule type" value="Genomic_DNA"/>
</dbReference>
<dbReference type="InterPro" id="IPR008979">
    <property type="entry name" value="Galactose-bd-like_sf"/>
</dbReference>
<evidence type="ECO:0000256" key="1">
    <source>
        <dbReference type="ARBA" id="ARBA00001576"/>
    </source>
</evidence>
<dbReference type="GO" id="GO:0009277">
    <property type="term" value="C:fungal-type cell wall"/>
    <property type="evidence" value="ECO:0007669"/>
    <property type="project" value="TreeGrafter"/>
</dbReference>
<dbReference type="InterPro" id="IPR012341">
    <property type="entry name" value="6hp_glycosidase-like_sf"/>
</dbReference>
<dbReference type="GO" id="GO:0004555">
    <property type="term" value="F:alpha,alpha-trehalase activity"/>
    <property type="evidence" value="ECO:0007669"/>
    <property type="project" value="UniProtKB-EC"/>
</dbReference>
<dbReference type="RefSeq" id="XP_013331425.1">
    <property type="nucleotide sequence ID" value="XM_013475971.1"/>
</dbReference>
<feature type="signal peptide" evidence="7">
    <location>
        <begin position="1"/>
        <end position="16"/>
    </location>
</feature>
<feature type="compositionally biased region" description="Low complexity" evidence="6">
    <location>
        <begin position="917"/>
        <end position="927"/>
    </location>
</feature>
<keyword evidence="4" id="KW-0378">Hydrolase</keyword>
<dbReference type="Gene3D" id="2.70.98.40">
    <property type="entry name" value="Glycoside hydrolase, family 65, N-terminal domain"/>
    <property type="match status" value="1"/>
</dbReference>
<keyword evidence="10" id="KW-1185">Reference proteome</keyword>
<evidence type="ECO:0000256" key="5">
    <source>
        <dbReference type="ARBA" id="ARBA00023180"/>
    </source>
</evidence>
<keyword evidence="7" id="KW-0732">Signal</keyword>
<proteinExistence type="inferred from homology"/>
<dbReference type="Gene3D" id="2.60.120.260">
    <property type="entry name" value="Galactose-binding domain-like"/>
    <property type="match status" value="1"/>
</dbReference>
<keyword evidence="5" id="KW-0325">Glycoprotein</keyword>